<accession>B6BNN8</accession>
<dbReference type="STRING" id="929558.SMGD1_0314"/>
<dbReference type="HOGENOM" id="CLU_1905689_0_0_7"/>
<accession>H1FU75</accession>
<evidence type="ECO:0000313" key="2">
    <source>
        <dbReference type="Proteomes" id="UP000006431"/>
    </source>
</evidence>
<sequence length="133" mass="15709">MKEINCILQNNNLLLIGKKSYFDVHLNYFYDSFLNVRIAKDEASAYEMVDSQIFNVVITTNVDGPFNTKFISKITKKHKDILTVLLVEPCFDSSEFIVDIKMDFYCSDEKLNRMLKHCMYFKQNRKEDKLLNN</sequence>
<protein>
    <submittedName>
        <fullName evidence="1">Uncharacterized protein</fullName>
    </submittedName>
</protein>
<reference evidence="1 2" key="1">
    <citation type="journal article" date="2012" name="Proc. Natl. Acad. Sci. U.S.A.">
        <title>Genome and physiology of a model Epsilonproteobacterium responsible for sulfide detoxification in marine oxygen depletion zones.</title>
        <authorList>
            <person name="Grote J."/>
            <person name="Schott T."/>
            <person name="Bruckner C.G."/>
            <person name="Glockner F.O."/>
            <person name="Jost G."/>
            <person name="Teeling H."/>
            <person name="Labrenz M."/>
            <person name="Jurgens K."/>
        </authorList>
    </citation>
    <scope>NUCLEOTIDE SEQUENCE [LARGE SCALE GENOMIC DNA]</scope>
    <source>
        <strain evidence="1 2">GD1</strain>
    </source>
</reference>
<dbReference type="EMBL" id="AFRZ01000001">
    <property type="protein sequence ID" value="EHP28841.1"/>
    <property type="molecule type" value="Genomic_DNA"/>
</dbReference>
<comment type="caution">
    <text evidence="1">The sequence shown here is derived from an EMBL/GenBank/DDBJ whole genome shotgun (WGS) entry which is preliminary data.</text>
</comment>
<proteinExistence type="predicted"/>
<evidence type="ECO:0000313" key="1">
    <source>
        <dbReference type="EMBL" id="EHP28841.1"/>
    </source>
</evidence>
<name>B6BNN8_SULGG</name>
<dbReference type="PATRIC" id="fig|929558.5.peg.313"/>
<keyword evidence="2" id="KW-1185">Reference proteome</keyword>
<dbReference type="Proteomes" id="UP000006431">
    <property type="component" value="Unassembled WGS sequence"/>
</dbReference>
<gene>
    <name evidence="1" type="ORF">SMGD1_0314</name>
</gene>
<dbReference type="RefSeq" id="WP_008340009.1">
    <property type="nucleotide sequence ID" value="NZ_AFRZ01000001.1"/>
</dbReference>
<dbReference type="AlphaFoldDB" id="B6BNN8"/>
<organism evidence="1 2">
    <name type="scientific">Sulfurimonas gotlandica (strain DSM 19862 / JCM 16533 / GD1)</name>
    <dbReference type="NCBI Taxonomy" id="929558"/>
    <lineage>
        <taxon>Bacteria</taxon>
        <taxon>Pseudomonadati</taxon>
        <taxon>Campylobacterota</taxon>
        <taxon>Epsilonproteobacteria</taxon>
        <taxon>Campylobacterales</taxon>
        <taxon>Sulfurimonadaceae</taxon>
        <taxon>Sulfurimonas</taxon>
    </lineage>
</organism>